<feature type="chain" id="PRO_5004084765" evidence="1">
    <location>
        <begin position="25"/>
        <end position="263"/>
    </location>
</feature>
<keyword evidence="3" id="KW-1185">Reference proteome</keyword>
<dbReference type="Proteomes" id="UP000012174">
    <property type="component" value="Unassembled WGS sequence"/>
</dbReference>
<dbReference type="OrthoDB" id="3889489at2759"/>
<dbReference type="eggNOG" id="ENOG502SKY0">
    <property type="taxonomic scope" value="Eukaryota"/>
</dbReference>
<dbReference type="KEGG" id="ela:UCREL1_7461"/>
<feature type="signal peptide" evidence="1">
    <location>
        <begin position="1"/>
        <end position="24"/>
    </location>
</feature>
<accession>M7SGZ7</accession>
<proteinExistence type="predicted"/>
<keyword evidence="2" id="KW-0456">Lyase</keyword>
<dbReference type="Gene3D" id="2.60.120.200">
    <property type="match status" value="1"/>
</dbReference>
<dbReference type="AlphaFoldDB" id="M7SGZ7"/>
<name>M7SGZ7_EUTLA</name>
<dbReference type="EMBL" id="KB706835">
    <property type="protein sequence ID" value="EMR65554.1"/>
    <property type="molecule type" value="Genomic_DNA"/>
</dbReference>
<organism evidence="2 3">
    <name type="scientific">Eutypa lata (strain UCR-EL1)</name>
    <name type="common">Grapevine dieback disease fungus</name>
    <name type="synonym">Eutypa armeniacae</name>
    <dbReference type="NCBI Taxonomy" id="1287681"/>
    <lineage>
        <taxon>Eukaryota</taxon>
        <taxon>Fungi</taxon>
        <taxon>Dikarya</taxon>
        <taxon>Ascomycota</taxon>
        <taxon>Pezizomycotina</taxon>
        <taxon>Sordariomycetes</taxon>
        <taxon>Xylariomycetidae</taxon>
        <taxon>Xylariales</taxon>
        <taxon>Diatrypaceae</taxon>
        <taxon>Eutypa</taxon>
    </lineage>
</organism>
<evidence type="ECO:0000313" key="3">
    <source>
        <dbReference type="Proteomes" id="UP000012174"/>
    </source>
</evidence>
<sequence>MRFSSSSSLLLALLGSSAPALVPAARIWSSDGSRASWDDSYIDAGTAGKVTEVDNVYYGTAPALKMEQRYQASYGGLYHAEVHHYEGYKRGDKLSYGFEFRLQSDWDFTPGVSFNLAQFIADFTDLGCEETWMPSTMVYLYGNQLTTRVKYGNVCPTDQQKITTFGNLATVTAGVWHKVVLEVSWKSDGTGTFNLWFDGRQAAGMPKTGIPTTVTQAREFQFRVGLYANGWKKGMSVAQPFRQVWFDRIAIGDAPADVDPDNW</sequence>
<evidence type="ECO:0000313" key="2">
    <source>
        <dbReference type="EMBL" id="EMR65554.1"/>
    </source>
</evidence>
<dbReference type="InterPro" id="IPR025975">
    <property type="entry name" value="Polysacc_lyase"/>
</dbReference>
<keyword evidence="1" id="KW-0732">Signal</keyword>
<dbReference type="OMA" id="CEETWMP"/>
<dbReference type="HOGENOM" id="CLU_090719_0_0_1"/>
<dbReference type="GO" id="GO:0016829">
    <property type="term" value="F:lyase activity"/>
    <property type="evidence" value="ECO:0007669"/>
    <property type="project" value="UniProtKB-KW"/>
</dbReference>
<dbReference type="Pfam" id="PF14099">
    <property type="entry name" value="Polysacc_lyase"/>
    <property type="match status" value="1"/>
</dbReference>
<protein>
    <submittedName>
        <fullName evidence="2">Putative glucuronan lyase a protein</fullName>
    </submittedName>
</protein>
<gene>
    <name evidence="2" type="ORF">UCREL1_7461</name>
</gene>
<reference evidence="3" key="1">
    <citation type="journal article" date="2013" name="Genome Announc.">
        <title>Draft genome sequence of the grapevine dieback fungus Eutypa lata UCR-EL1.</title>
        <authorList>
            <person name="Blanco-Ulate B."/>
            <person name="Rolshausen P.E."/>
            <person name="Cantu D."/>
        </authorList>
    </citation>
    <scope>NUCLEOTIDE SEQUENCE [LARGE SCALE GENOMIC DNA]</scope>
    <source>
        <strain evidence="3">UCR-EL1</strain>
    </source>
</reference>
<evidence type="ECO:0000256" key="1">
    <source>
        <dbReference type="SAM" id="SignalP"/>
    </source>
</evidence>